<dbReference type="EMBL" id="JBHSEF010000021">
    <property type="protein sequence ID" value="MFC4354949.1"/>
    <property type="molecule type" value="Genomic_DNA"/>
</dbReference>
<name>A0ABV8UWR5_9BACL</name>
<keyword evidence="6 8" id="KW-0057">Aromatic amino acid biosynthesis</keyword>
<dbReference type="NCBIfam" id="NF001377">
    <property type="entry name" value="PRK00278.2-4"/>
    <property type="match status" value="1"/>
</dbReference>
<dbReference type="Proteomes" id="UP001595733">
    <property type="component" value="Unassembled WGS sequence"/>
</dbReference>
<evidence type="ECO:0000256" key="4">
    <source>
        <dbReference type="ARBA" id="ARBA00022793"/>
    </source>
</evidence>
<dbReference type="HAMAP" id="MF_00134_A">
    <property type="entry name" value="IGPS_A"/>
    <property type="match status" value="1"/>
</dbReference>
<evidence type="ECO:0000256" key="2">
    <source>
        <dbReference type="ARBA" id="ARBA00004696"/>
    </source>
</evidence>
<keyword evidence="4 8" id="KW-0210">Decarboxylase</keyword>
<accession>A0ABV8UWR5</accession>
<dbReference type="InterPro" id="IPR011060">
    <property type="entry name" value="RibuloseP-bd_barrel"/>
</dbReference>
<dbReference type="PROSITE" id="PS00614">
    <property type="entry name" value="IGPS"/>
    <property type="match status" value="1"/>
</dbReference>
<feature type="domain" description="Indole-3-glycerol phosphate synthase" evidence="9">
    <location>
        <begin position="4"/>
        <end position="250"/>
    </location>
</feature>
<comment type="similarity">
    <text evidence="8">Belongs to the TrpC family.</text>
</comment>
<keyword evidence="3 8" id="KW-0028">Amino-acid biosynthesis</keyword>
<comment type="catalytic activity">
    <reaction evidence="1 8">
        <text>1-(2-carboxyphenylamino)-1-deoxy-D-ribulose 5-phosphate + H(+) = (1S,2R)-1-C-(indol-3-yl)glycerol 3-phosphate + CO2 + H2O</text>
        <dbReference type="Rhea" id="RHEA:23476"/>
        <dbReference type="ChEBI" id="CHEBI:15377"/>
        <dbReference type="ChEBI" id="CHEBI:15378"/>
        <dbReference type="ChEBI" id="CHEBI:16526"/>
        <dbReference type="ChEBI" id="CHEBI:58613"/>
        <dbReference type="ChEBI" id="CHEBI:58866"/>
        <dbReference type="EC" id="4.1.1.48"/>
    </reaction>
</comment>
<gene>
    <name evidence="8 10" type="primary">trpC</name>
    <name evidence="10" type="ORF">ACFO0S_07805</name>
</gene>
<comment type="pathway">
    <text evidence="2 8">Amino-acid biosynthesis; L-tryptophan biosynthesis; L-tryptophan from chorismate: step 4/5.</text>
</comment>
<evidence type="ECO:0000256" key="3">
    <source>
        <dbReference type="ARBA" id="ARBA00022605"/>
    </source>
</evidence>
<keyword evidence="7 8" id="KW-0456">Lyase</keyword>
<dbReference type="InterPro" id="IPR045186">
    <property type="entry name" value="Indole-3-glycerol_P_synth"/>
</dbReference>
<evidence type="ECO:0000256" key="1">
    <source>
        <dbReference type="ARBA" id="ARBA00001633"/>
    </source>
</evidence>
<keyword evidence="5 8" id="KW-0822">Tryptophan biosynthesis</keyword>
<dbReference type="SUPFAM" id="SSF51366">
    <property type="entry name" value="Ribulose-phoshate binding barrel"/>
    <property type="match status" value="1"/>
</dbReference>
<sequence>MTILDTILTTKQQEVDTFRKETFPTRTIPLRTKLSDRLRSSDTLEVIAEIKRASPSKGVIHPSLDAVELAKRYEKSGAAAISVLTDTTYFKGSFDDLKAVAESVEVPVLCKEFIIDTVQIEKAYAHGASLILLIVAALEAQTLHKLFTFATDLGLEVLVEVHTPEELATALELGAELIGVNNRNLKTFEVSLETTQTIAELLPRDRGIYLISESGIVSAHDALQASSFGAHGLLVGESLVRSNSVEEALPKLKVRRHTDDAH</sequence>
<dbReference type="EC" id="4.1.1.48" evidence="8"/>
<dbReference type="InterPro" id="IPR013798">
    <property type="entry name" value="Indole-3-glycerol_P_synth_dom"/>
</dbReference>
<comment type="caution">
    <text evidence="10">The sequence shown here is derived from an EMBL/GenBank/DDBJ whole genome shotgun (WGS) entry which is preliminary data.</text>
</comment>
<evidence type="ECO:0000256" key="8">
    <source>
        <dbReference type="HAMAP-Rule" id="MF_00134"/>
    </source>
</evidence>
<dbReference type="Pfam" id="PF00218">
    <property type="entry name" value="IGPS"/>
    <property type="match status" value="1"/>
</dbReference>
<evidence type="ECO:0000259" key="9">
    <source>
        <dbReference type="Pfam" id="PF00218"/>
    </source>
</evidence>
<reference evidence="11" key="1">
    <citation type="journal article" date="2019" name="Int. J. Syst. Evol. Microbiol.">
        <title>The Global Catalogue of Microorganisms (GCM) 10K type strain sequencing project: providing services to taxonomists for standard genome sequencing and annotation.</title>
        <authorList>
            <consortium name="The Broad Institute Genomics Platform"/>
            <consortium name="The Broad Institute Genome Sequencing Center for Infectious Disease"/>
            <person name="Wu L."/>
            <person name="Ma J."/>
        </authorList>
    </citation>
    <scope>NUCLEOTIDE SEQUENCE [LARGE SCALE GENOMIC DNA]</scope>
    <source>
        <strain evidence="11">CCUG 50353</strain>
    </source>
</reference>
<protein>
    <recommendedName>
        <fullName evidence="8">Indole-3-glycerol phosphate synthase</fullName>
        <shortName evidence="8">IGPS</shortName>
        <ecNumber evidence="8">4.1.1.48</ecNumber>
    </recommendedName>
</protein>
<dbReference type="InterPro" id="IPR013785">
    <property type="entry name" value="Aldolase_TIM"/>
</dbReference>
<dbReference type="GO" id="GO:0004425">
    <property type="term" value="F:indole-3-glycerol-phosphate synthase activity"/>
    <property type="evidence" value="ECO:0007669"/>
    <property type="project" value="UniProtKB-EC"/>
</dbReference>
<evidence type="ECO:0000313" key="10">
    <source>
        <dbReference type="EMBL" id="MFC4354949.1"/>
    </source>
</evidence>
<dbReference type="CDD" id="cd00331">
    <property type="entry name" value="IGPS"/>
    <property type="match status" value="1"/>
</dbReference>
<evidence type="ECO:0000313" key="11">
    <source>
        <dbReference type="Proteomes" id="UP001595733"/>
    </source>
</evidence>
<dbReference type="PANTHER" id="PTHR22854:SF2">
    <property type="entry name" value="INDOLE-3-GLYCEROL-PHOSPHATE SYNTHASE"/>
    <property type="match status" value="1"/>
</dbReference>
<evidence type="ECO:0000256" key="5">
    <source>
        <dbReference type="ARBA" id="ARBA00022822"/>
    </source>
</evidence>
<evidence type="ECO:0000256" key="7">
    <source>
        <dbReference type="ARBA" id="ARBA00023239"/>
    </source>
</evidence>
<evidence type="ECO:0000256" key="6">
    <source>
        <dbReference type="ARBA" id="ARBA00023141"/>
    </source>
</evidence>
<dbReference type="Gene3D" id="3.20.20.70">
    <property type="entry name" value="Aldolase class I"/>
    <property type="match status" value="1"/>
</dbReference>
<dbReference type="HAMAP" id="MF_00134_B">
    <property type="entry name" value="IGPS_B"/>
    <property type="match status" value="1"/>
</dbReference>
<dbReference type="RefSeq" id="WP_378141244.1">
    <property type="nucleotide sequence ID" value="NZ_JBHSEF010000021.1"/>
</dbReference>
<organism evidence="10 11">
    <name type="scientific">Chryseomicrobium palamuruense</name>
    <dbReference type="NCBI Taxonomy" id="682973"/>
    <lineage>
        <taxon>Bacteria</taxon>
        <taxon>Bacillati</taxon>
        <taxon>Bacillota</taxon>
        <taxon>Bacilli</taxon>
        <taxon>Bacillales</taxon>
        <taxon>Caryophanaceae</taxon>
        <taxon>Chryseomicrobium</taxon>
    </lineage>
</organism>
<dbReference type="PANTHER" id="PTHR22854">
    <property type="entry name" value="TRYPTOPHAN BIOSYNTHESIS PROTEIN"/>
    <property type="match status" value="1"/>
</dbReference>
<dbReference type="InterPro" id="IPR001468">
    <property type="entry name" value="Indole-3-GlycerolPSynthase_CS"/>
</dbReference>
<proteinExistence type="inferred from homology"/>
<keyword evidence="11" id="KW-1185">Reference proteome</keyword>